<dbReference type="InterPro" id="IPR010131">
    <property type="entry name" value="MdtP/NodT-like"/>
</dbReference>
<dbReference type="Gene3D" id="2.20.200.10">
    <property type="entry name" value="Outer membrane efflux proteins (OEP)"/>
    <property type="match status" value="1"/>
</dbReference>
<proteinExistence type="inferred from homology"/>
<dbReference type="PANTHER" id="PTHR30203">
    <property type="entry name" value="OUTER MEMBRANE CATION EFFLUX PROTEIN"/>
    <property type="match status" value="1"/>
</dbReference>
<comment type="similarity">
    <text evidence="1 2">Belongs to the outer membrane factor (OMF) (TC 1.B.17) family.</text>
</comment>
<keyword evidence="2" id="KW-0449">Lipoprotein</keyword>
<reference evidence="4 5" key="1">
    <citation type="submission" date="2024-03" db="EMBL/GenBank/DDBJ databases">
        <title>Novel species of the genus Variovorax.</title>
        <authorList>
            <person name="Liu Q."/>
            <person name="Xin Y.-H."/>
        </authorList>
    </citation>
    <scope>NUCLEOTIDE SEQUENCE [LARGE SCALE GENOMIC DNA]</scope>
    <source>
        <strain evidence="4 5">KACC 18501</strain>
    </source>
</reference>
<accession>A0ABU8VTL7</accession>
<dbReference type="PANTHER" id="PTHR30203:SF33">
    <property type="entry name" value="BLR4455 PROTEIN"/>
    <property type="match status" value="1"/>
</dbReference>
<gene>
    <name evidence="4" type="ORF">WKW80_03680</name>
</gene>
<organism evidence="4 5">
    <name type="scientific">Variovorax humicola</name>
    <dbReference type="NCBI Taxonomy" id="1769758"/>
    <lineage>
        <taxon>Bacteria</taxon>
        <taxon>Pseudomonadati</taxon>
        <taxon>Pseudomonadota</taxon>
        <taxon>Betaproteobacteria</taxon>
        <taxon>Burkholderiales</taxon>
        <taxon>Comamonadaceae</taxon>
        <taxon>Variovorax</taxon>
    </lineage>
</organism>
<dbReference type="SUPFAM" id="SSF56954">
    <property type="entry name" value="Outer membrane efflux proteins (OEP)"/>
    <property type="match status" value="1"/>
</dbReference>
<keyword evidence="2" id="KW-0732">Signal</keyword>
<keyword evidence="2" id="KW-1134">Transmembrane beta strand</keyword>
<feature type="chain" id="PRO_5044977337" evidence="2">
    <location>
        <begin position="28"/>
        <end position="487"/>
    </location>
</feature>
<comment type="caution">
    <text evidence="4">The sequence shown here is derived from an EMBL/GenBank/DDBJ whole genome shotgun (WGS) entry which is preliminary data.</text>
</comment>
<dbReference type="Proteomes" id="UP001363010">
    <property type="component" value="Unassembled WGS sequence"/>
</dbReference>
<comment type="subcellular location">
    <subcellularLocation>
        <location evidence="2">Cell membrane</location>
        <topology evidence="2">Lipid-anchor</topology>
    </subcellularLocation>
</comment>
<dbReference type="EMBL" id="JBBKZV010000001">
    <property type="protein sequence ID" value="MEJ8821139.1"/>
    <property type="molecule type" value="Genomic_DNA"/>
</dbReference>
<dbReference type="Pfam" id="PF02321">
    <property type="entry name" value="OEP"/>
    <property type="match status" value="2"/>
</dbReference>
<name>A0ABU8VTL7_9BURK</name>
<protein>
    <submittedName>
        <fullName evidence="4">Efflux transporter outer membrane subunit</fullName>
    </submittedName>
</protein>
<keyword evidence="5" id="KW-1185">Reference proteome</keyword>
<evidence type="ECO:0000313" key="4">
    <source>
        <dbReference type="EMBL" id="MEJ8821139.1"/>
    </source>
</evidence>
<evidence type="ECO:0000256" key="2">
    <source>
        <dbReference type="RuleBase" id="RU362097"/>
    </source>
</evidence>
<dbReference type="PROSITE" id="PS51257">
    <property type="entry name" value="PROKAR_LIPOPROTEIN"/>
    <property type="match status" value="1"/>
</dbReference>
<dbReference type="InterPro" id="IPR003423">
    <property type="entry name" value="OMP_efflux"/>
</dbReference>
<evidence type="ECO:0000256" key="1">
    <source>
        <dbReference type="ARBA" id="ARBA00007613"/>
    </source>
</evidence>
<sequence length="487" mass="51781">MKTLRRAPVRAVLAVVAAALLAGCAVGPDYHAPTTPDLPVTWQVEQPWRQAEPGDAIDKGRWWLRYNDAQLDALQQKALANNPTVAIAIARLTQARATLDASAAARYPQVGLGARTQRFKISANRPLTNYSTPNFETVQNDFALVLTASYEIDLAGRVKRLVEGSAAAAEQSAADLANVRLLLSADLATNYFNLRSTDIELDVVTRSIALQRRALELVTARHDLGAVSGLDVAQQEALLQNTLTQVDLLKKQRAQYEHALATLTGTPAPAFAVAPDLTPMTPPAIPLGLPSEVLQRRPDVASAERAMAAANAQIGIATAAFYPSITLAPAVGVDSRMIESLFDAPSLLWSVGVSATQVLFDGGRVRANVNFAQGGYEAAVANYRRVVLTAMQEVEDGISGLAALDSATRQALSAVAASRRVLDMSTTRYEGGASTYLDVITAQQAVLNTERQVAQLLGQRLVTSVFLVKALGGDWCSTSQDGAPGCG</sequence>
<keyword evidence="2" id="KW-0812">Transmembrane</keyword>
<dbReference type="NCBIfam" id="TIGR01845">
    <property type="entry name" value="outer_NodT"/>
    <property type="match status" value="1"/>
</dbReference>
<keyword evidence="3" id="KW-0175">Coiled coil</keyword>
<keyword evidence="2" id="KW-0472">Membrane</keyword>
<evidence type="ECO:0000256" key="3">
    <source>
        <dbReference type="SAM" id="Coils"/>
    </source>
</evidence>
<feature type="signal peptide" evidence="2">
    <location>
        <begin position="1"/>
        <end position="27"/>
    </location>
</feature>
<dbReference type="RefSeq" id="WP_340362153.1">
    <property type="nucleotide sequence ID" value="NZ_JBBKZV010000001.1"/>
</dbReference>
<evidence type="ECO:0000313" key="5">
    <source>
        <dbReference type="Proteomes" id="UP001363010"/>
    </source>
</evidence>
<feature type="coiled-coil region" evidence="3">
    <location>
        <begin position="232"/>
        <end position="259"/>
    </location>
</feature>
<keyword evidence="2" id="KW-0564">Palmitate</keyword>
<dbReference type="Gene3D" id="1.20.1600.10">
    <property type="entry name" value="Outer membrane efflux proteins (OEP)"/>
    <property type="match status" value="1"/>
</dbReference>